<dbReference type="InterPro" id="IPR052164">
    <property type="entry name" value="Anthracycline_SecMetBiosynth"/>
</dbReference>
<dbReference type="AlphaFoldDB" id="A0A1M6DV59"/>
<keyword evidence="3" id="KW-1185">Reference proteome</keyword>
<dbReference type="CDD" id="cd07247">
    <property type="entry name" value="SgaA_N_like"/>
    <property type="match status" value="1"/>
</dbReference>
<gene>
    <name evidence="2" type="ORF">SAMN04488508_10331</name>
</gene>
<organism evidence="2 3">
    <name type="scientific">Aquimarina spongiae</name>
    <dbReference type="NCBI Taxonomy" id="570521"/>
    <lineage>
        <taxon>Bacteria</taxon>
        <taxon>Pseudomonadati</taxon>
        <taxon>Bacteroidota</taxon>
        <taxon>Flavobacteriia</taxon>
        <taxon>Flavobacteriales</taxon>
        <taxon>Flavobacteriaceae</taxon>
        <taxon>Aquimarina</taxon>
    </lineage>
</organism>
<dbReference type="SUPFAM" id="SSF54593">
    <property type="entry name" value="Glyoxalase/Bleomycin resistance protein/Dihydroxybiphenyl dioxygenase"/>
    <property type="match status" value="1"/>
</dbReference>
<evidence type="ECO:0000313" key="2">
    <source>
        <dbReference type="EMBL" id="SHI77055.1"/>
    </source>
</evidence>
<evidence type="ECO:0000313" key="3">
    <source>
        <dbReference type="Proteomes" id="UP000184432"/>
    </source>
</evidence>
<dbReference type="STRING" id="570521.SAMN04488508_10331"/>
<reference evidence="3" key="1">
    <citation type="submission" date="2016-11" db="EMBL/GenBank/DDBJ databases">
        <authorList>
            <person name="Varghese N."/>
            <person name="Submissions S."/>
        </authorList>
    </citation>
    <scope>NUCLEOTIDE SEQUENCE [LARGE SCALE GENOMIC DNA]</scope>
    <source>
        <strain evidence="3">DSM 22623</strain>
    </source>
</reference>
<dbReference type="PANTHER" id="PTHR33993:SF2">
    <property type="entry name" value="VOC DOMAIN-CONTAINING PROTEIN"/>
    <property type="match status" value="1"/>
</dbReference>
<dbReference type="InterPro" id="IPR004360">
    <property type="entry name" value="Glyas_Fos-R_dOase_dom"/>
</dbReference>
<dbReference type="PROSITE" id="PS51257">
    <property type="entry name" value="PROKAR_LIPOPROTEIN"/>
    <property type="match status" value="1"/>
</dbReference>
<proteinExistence type="predicted"/>
<dbReference type="InterPro" id="IPR029068">
    <property type="entry name" value="Glyas_Bleomycin-R_OHBP_Dase"/>
</dbReference>
<dbReference type="EMBL" id="FQYP01000003">
    <property type="protein sequence ID" value="SHI77055.1"/>
    <property type="molecule type" value="Genomic_DNA"/>
</dbReference>
<feature type="domain" description="Glyoxalase/fosfomycin resistance/dioxygenase" evidence="1">
    <location>
        <begin position="50"/>
        <end position="158"/>
    </location>
</feature>
<protein>
    <recommendedName>
        <fullName evidence="1">Glyoxalase/fosfomycin resistance/dioxygenase domain-containing protein</fullName>
    </recommendedName>
</protein>
<dbReference type="RefSeq" id="WP_073315405.1">
    <property type="nucleotide sequence ID" value="NZ_FQYP01000003.1"/>
</dbReference>
<name>A0A1M6DV59_9FLAO</name>
<dbReference type="Gene3D" id="3.10.180.10">
    <property type="entry name" value="2,3-Dihydroxybiphenyl 1,2-Dioxygenase, domain 1"/>
    <property type="match status" value="1"/>
</dbReference>
<dbReference type="PANTHER" id="PTHR33993">
    <property type="entry name" value="GLYOXALASE-RELATED"/>
    <property type="match status" value="1"/>
</dbReference>
<accession>A0A1M6DV59</accession>
<sequence length="164" mass="18139">MKRKILGVSVFLILSVISCKDQSKSNPETEIQPTTAEKNVNDMNSFVSLFEIPATDISRAIRFYHTILELDIEKMEMPGMEMGIFPYQNQTVMGVIMKGEDFKPSADGVTIYLNGGNNLQTILDKVEKNGGSIIVPKTAHADESGFFALFLDTEGNKLGLHSPH</sequence>
<dbReference type="Pfam" id="PF00903">
    <property type="entry name" value="Glyoxalase"/>
    <property type="match status" value="1"/>
</dbReference>
<evidence type="ECO:0000259" key="1">
    <source>
        <dbReference type="Pfam" id="PF00903"/>
    </source>
</evidence>
<dbReference type="Proteomes" id="UP000184432">
    <property type="component" value="Unassembled WGS sequence"/>
</dbReference>